<dbReference type="InterPro" id="IPR001469">
    <property type="entry name" value="ATP_synth_F1_dsu/esu"/>
</dbReference>
<dbReference type="NCBIfam" id="TIGR01216">
    <property type="entry name" value="ATP_synt_epsi"/>
    <property type="match status" value="1"/>
</dbReference>
<comment type="function">
    <text evidence="8">Produces ATP from ADP in the presence of a proton gradient across the membrane.</text>
</comment>
<dbReference type="GO" id="GO:0012505">
    <property type="term" value="C:endomembrane system"/>
    <property type="evidence" value="ECO:0007669"/>
    <property type="project" value="UniProtKB-SubCell"/>
</dbReference>
<evidence type="ECO:0000256" key="3">
    <source>
        <dbReference type="ARBA" id="ARBA00022448"/>
    </source>
</evidence>
<dbReference type="InterPro" id="IPR020546">
    <property type="entry name" value="ATP_synth_F1_dsu/esu_N"/>
</dbReference>
<evidence type="ECO:0000256" key="5">
    <source>
        <dbReference type="ARBA" id="ARBA00023136"/>
    </source>
</evidence>
<evidence type="ECO:0000256" key="7">
    <source>
        <dbReference type="ARBA" id="ARBA00023310"/>
    </source>
</evidence>
<dbReference type="Proteomes" id="UP000320801">
    <property type="component" value="Unassembled WGS sequence"/>
</dbReference>
<evidence type="ECO:0000313" key="11">
    <source>
        <dbReference type="EMBL" id="TQC51297.1"/>
    </source>
</evidence>
<keyword evidence="12" id="KW-1185">Reference proteome</keyword>
<evidence type="ECO:0000259" key="10">
    <source>
        <dbReference type="Pfam" id="PF02823"/>
    </source>
</evidence>
<evidence type="ECO:0000256" key="8">
    <source>
        <dbReference type="HAMAP-Rule" id="MF_00530"/>
    </source>
</evidence>
<dbReference type="GO" id="GO:0005524">
    <property type="term" value="F:ATP binding"/>
    <property type="evidence" value="ECO:0007669"/>
    <property type="project" value="UniProtKB-UniRule"/>
</dbReference>
<name>A0A507SHR2_9BACT</name>
<comment type="subunit">
    <text evidence="8 9">F-type ATPases have 2 components, CF(1) - the catalytic core - and CF(0) - the membrane proton channel. CF(1) has five subunits: alpha(3), beta(3), gamma(1), delta(1), epsilon(1). CF(0) has three main subunits: a, b and c.</text>
</comment>
<keyword evidence="3 8" id="KW-0813">Transport</keyword>
<comment type="subcellular location">
    <subcellularLocation>
        <location evidence="8">Cell membrane</location>
        <topology evidence="8">Peripheral membrane protein</topology>
    </subcellularLocation>
    <subcellularLocation>
        <location evidence="1">Endomembrane system</location>
        <topology evidence="1">Peripheral membrane protein</topology>
    </subcellularLocation>
</comment>
<dbReference type="RefSeq" id="WP_141484173.1">
    <property type="nucleotide sequence ID" value="NZ_SMDN01000018.1"/>
</dbReference>
<dbReference type="SUPFAM" id="SSF51344">
    <property type="entry name" value="Epsilon subunit of F1F0-ATP synthase N-terminal domain"/>
    <property type="match status" value="1"/>
</dbReference>
<reference evidence="11 12" key="1">
    <citation type="submission" date="2019-03" db="EMBL/GenBank/DDBJ databases">
        <title>Characterization of a novel Mycoplasma cynos real-time PCR assay.</title>
        <authorList>
            <person name="Tallmadge R.L."/>
            <person name="Mitchell P.K."/>
            <person name="Goodman L."/>
        </authorList>
    </citation>
    <scope>NUCLEOTIDE SEQUENCE [LARGE SCALE GENOMIC DNA]</scope>
    <source>
        <strain evidence="11 12">1642</strain>
    </source>
</reference>
<dbReference type="InterPro" id="IPR036771">
    <property type="entry name" value="ATPsynth_dsu/esu_N"/>
</dbReference>
<keyword evidence="8" id="KW-1003">Cell membrane</keyword>
<dbReference type="GO" id="GO:0045259">
    <property type="term" value="C:proton-transporting ATP synthase complex"/>
    <property type="evidence" value="ECO:0007669"/>
    <property type="project" value="UniProtKB-KW"/>
</dbReference>
<dbReference type="GO" id="GO:0046933">
    <property type="term" value="F:proton-transporting ATP synthase activity, rotational mechanism"/>
    <property type="evidence" value="ECO:0007669"/>
    <property type="project" value="UniProtKB-UniRule"/>
</dbReference>
<evidence type="ECO:0000256" key="2">
    <source>
        <dbReference type="ARBA" id="ARBA00005712"/>
    </source>
</evidence>
<feature type="domain" description="ATP synthase F1 complex delta/epsilon subunit N-terminal" evidence="10">
    <location>
        <begin position="9"/>
        <end position="88"/>
    </location>
</feature>
<accession>A0A507SHR2</accession>
<comment type="similarity">
    <text evidence="2 8 9">Belongs to the ATPase epsilon chain family.</text>
</comment>
<dbReference type="EMBL" id="SMDN01000018">
    <property type="protein sequence ID" value="TQC51297.1"/>
    <property type="molecule type" value="Genomic_DNA"/>
</dbReference>
<sequence>MKNNSPTIHLFISTLEGVFFEKDVRSVSLRTVSGGQITFLPEHAPFMSNIEVGKLWINQPNDPDYKLCAIGGGLVYVDSKQIKIITDDIVDCNDIDLQRALKQRDKALSALRTSTHEDNTNIEIQLRKAISKIDIFQNH</sequence>
<proteinExistence type="inferred from homology"/>
<dbReference type="Pfam" id="PF02823">
    <property type="entry name" value="ATP-synt_DE_N"/>
    <property type="match status" value="1"/>
</dbReference>
<dbReference type="PANTHER" id="PTHR13822:SF10">
    <property type="entry name" value="ATP SYNTHASE EPSILON CHAIN, CHLOROPLASTIC"/>
    <property type="match status" value="1"/>
</dbReference>
<dbReference type="AlphaFoldDB" id="A0A507SHR2"/>
<evidence type="ECO:0000313" key="12">
    <source>
        <dbReference type="Proteomes" id="UP000320801"/>
    </source>
</evidence>
<dbReference type="PANTHER" id="PTHR13822">
    <property type="entry name" value="ATP SYNTHASE DELTA/EPSILON CHAIN"/>
    <property type="match status" value="1"/>
</dbReference>
<evidence type="ECO:0000256" key="6">
    <source>
        <dbReference type="ARBA" id="ARBA00023196"/>
    </source>
</evidence>
<dbReference type="OrthoDB" id="389606at2"/>
<keyword evidence="6 8" id="KW-0139">CF(1)</keyword>
<protein>
    <recommendedName>
        <fullName evidence="8">ATP synthase epsilon chain</fullName>
    </recommendedName>
    <alternativeName>
        <fullName evidence="8">ATP synthase F1 sector epsilon subunit</fullName>
    </alternativeName>
    <alternativeName>
        <fullName evidence="8">F-ATPase epsilon subunit</fullName>
    </alternativeName>
</protein>
<keyword evidence="8" id="KW-0375">Hydrogen ion transport</keyword>
<dbReference type="HAMAP" id="MF_00530">
    <property type="entry name" value="ATP_synth_epsil_bac"/>
    <property type="match status" value="1"/>
</dbReference>
<dbReference type="GO" id="GO:0005886">
    <property type="term" value="C:plasma membrane"/>
    <property type="evidence" value="ECO:0007669"/>
    <property type="project" value="UniProtKB-SubCell"/>
</dbReference>
<gene>
    <name evidence="8 11" type="primary">atpC</name>
    <name evidence="11" type="ORF">E1I18_03310</name>
</gene>
<dbReference type="Gene3D" id="2.60.15.10">
    <property type="entry name" value="F0F1 ATP synthase delta/epsilon subunit, N-terminal"/>
    <property type="match status" value="1"/>
</dbReference>
<evidence type="ECO:0000256" key="4">
    <source>
        <dbReference type="ARBA" id="ARBA00023065"/>
    </source>
</evidence>
<keyword evidence="4 8" id="KW-0406">Ion transport</keyword>
<evidence type="ECO:0000256" key="1">
    <source>
        <dbReference type="ARBA" id="ARBA00004184"/>
    </source>
</evidence>
<dbReference type="CDD" id="cd12152">
    <property type="entry name" value="F1-ATPase_delta"/>
    <property type="match status" value="1"/>
</dbReference>
<organism evidence="11 12">
    <name type="scientific">Mycoplasmopsis mucosicanis</name>
    <dbReference type="NCBI Taxonomy" id="458208"/>
    <lineage>
        <taxon>Bacteria</taxon>
        <taxon>Bacillati</taxon>
        <taxon>Mycoplasmatota</taxon>
        <taxon>Mycoplasmoidales</taxon>
        <taxon>Metamycoplasmataceae</taxon>
        <taxon>Mycoplasmopsis</taxon>
    </lineage>
</organism>
<keyword evidence="7 8" id="KW-0066">ATP synthesis</keyword>
<keyword evidence="5 8" id="KW-0472">Membrane</keyword>
<comment type="caution">
    <text evidence="11">The sequence shown here is derived from an EMBL/GenBank/DDBJ whole genome shotgun (WGS) entry which is preliminary data.</text>
</comment>
<evidence type="ECO:0000256" key="9">
    <source>
        <dbReference type="RuleBase" id="RU003656"/>
    </source>
</evidence>